<accession>A0A5C6BB41</accession>
<dbReference type="OrthoDB" id="272105at2"/>
<feature type="transmembrane region" description="Helical" evidence="1">
    <location>
        <begin position="12"/>
        <end position="33"/>
    </location>
</feature>
<evidence type="ECO:0000313" key="2">
    <source>
        <dbReference type="EMBL" id="TWU08937.1"/>
    </source>
</evidence>
<reference evidence="2 3" key="1">
    <citation type="submission" date="2019-02" db="EMBL/GenBank/DDBJ databases">
        <title>Deep-cultivation of Planctomycetes and their phenomic and genomic characterization uncovers novel biology.</title>
        <authorList>
            <person name="Wiegand S."/>
            <person name="Jogler M."/>
            <person name="Boedeker C."/>
            <person name="Pinto D."/>
            <person name="Vollmers J."/>
            <person name="Rivas-Marin E."/>
            <person name="Kohn T."/>
            <person name="Peeters S.H."/>
            <person name="Heuer A."/>
            <person name="Rast P."/>
            <person name="Oberbeckmann S."/>
            <person name="Bunk B."/>
            <person name="Jeske O."/>
            <person name="Meyerdierks A."/>
            <person name="Storesund J.E."/>
            <person name="Kallscheuer N."/>
            <person name="Luecker S."/>
            <person name="Lage O.M."/>
            <person name="Pohl T."/>
            <person name="Merkel B.J."/>
            <person name="Hornburger P."/>
            <person name="Mueller R.-W."/>
            <person name="Bruemmer F."/>
            <person name="Labrenz M."/>
            <person name="Spormann A.M."/>
            <person name="Op Den Camp H."/>
            <person name="Overmann J."/>
            <person name="Amann R."/>
            <person name="Jetten M.S.M."/>
            <person name="Mascher T."/>
            <person name="Medema M.H."/>
            <person name="Devos D.P."/>
            <person name="Kaster A.-K."/>
            <person name="Ovreas L."/>
            <person name="Rohde M."/>
            <person name="Galperin M.Y."/>
            <person name="Jogler C."/>
        </authorList>
    </citation>
    <scope>NUCLEOTIDE SEQUENCE [LARGE SCALE GENOMIC DNA]</scope>
    <source>
        <strain evidence="2 3">CA54</strain>
    </source>
</reference>
<sequence length="192" mass="20846">MSINLDAQLRRTGWAKCLVVASGFFLLPGCGLFEGKSEYQQMMDKRSDFSGIVAAAGGSAVMEKRSMHGIHGVGWFIDLSGAEIDDKLLSAIADVVKEKPVYGLNLADSSITDKQLARLDKDDVLQKVFFLNLSNSKITDAGIDSISNIYVIHELNLKGTAVTAAAVKRLGDKQMAQKQTPDALRTRPKTDI</sequence>
<dbReference type="InterPro" id="IPR032675">
    <property type="entry name" value="LRR_dom_sf"/>
</dbReference>
<dbReference type="AlphaFoldDB" id="A0A5C6BB41"/>
<dbReference type="RefSeq" id="WP_146372710.1">
    <property type="nucleotide sequence ID" value="NZ_SJPP01000002.1"/>
</dbReference>
<gene>
    <name evidence="2" type="ORF">CA54_41760</name>
</gene>
<evidence type="ECO:0008006" key="4">
    <source>
        <dbReference type="Google" id="ProtNLM"/>
    </source>
</evidence>
<dbReference type="EMBL" id="SJPP01000002">
    <property type="protein sequence ID" value="TWU08937.1"/>
    <property type="molecule type" value="Genomic_DNA"/>
</dbReference>
<evidence type="ECO:0000256" key="1">
    <source>
        <dbReference type="SAM" id="Phobius"/>
    </source>
</evidence>
<keyword evidence="3" id="KW-1185">Reference proteome</keyword>
<name>A0A5C6BB41_9PLAN</name>
<dbReference type="SUPFAM" id="SSF52047">
    <property type="entry name" value="RNI-like"/>
    <property type="match status" value="1"/>
</dbReference>
<evidence type="ECO:0000313" key="3">
    <source>
        <dbReference type="Proteomes" id="UP000320735"/>
    </source>
</evidence>
<organism evidence="2 3">
    <name type="scientific">Symmachiella macrocystis</name>
    <dbReference type="NCBI Taxonomy" id="2527985"/>
    <lineage>
        <taxon>Bacteria</taxon>
        <taxon>Pseudomonadati</taxon>
        <taxon>Planctomycetota</taxon>
        <taxon>Planctomycetia</taxon>
        <taxon>Planctomycetales</taxon>
        <taxon>Planctomycetaceae</taxon>
        <taxon>Symmachiella</taxon>
    </lineage>
</organism>
<dbReference type="Gene3D" id="3.80.10.10">
    <property type="entry name" value="Ribonuclease Inhibitor"/>
    <property type="match status" value="1"/>
</dbReference>
<dbReference type="Proteomes" id="UP000320735">
    <property type="component" value="Unassembled WGS sequence"/>
</dbReference>
<comment type="caution">
    <text evidence="2">The sequence shown here is derived from an EMBL/GenBank/DDBJ whole genome shotgun (WGS) entry which is preliminary data.</text>
</comment>
<proteinExistence type="predicted"/>
<protein>
    <recommendedName>
        <fullName evidence="4">Leucine Rich repeats (2 copies)</fullName>
    </recommendedName>
</protein>
<keyword evidence="1" id="KW-0812">Transmembrane</keyword>
<keyword evidence="1" id="KW-0472">Membrane</keyword>
<keyword evidence="1" id="KW-1133">Transmembrane helix</keyword>